<dbReference type="Gene3D" id="3.40.50.300">
    <property type="entry name" value="P-loop containing nucleotide triphosphate hydrolases"/>
    <property type="match status" value="1"/>
</dbReference>
<dbReference type="Proteomes" id="UP001501442">
    <property type="component" value="Unassembled WGS sequence"/>
</dbReference>
<evidence type="ECO:0000259" key="4">
    <source>
        <dbReference type="PROSITE" id="PS50043"/>
    </source>
</evidence>
<evidence type="ECO:0000256" key="3">
    <source>
        <dbReference type="SAM" id="MobiDB-lite"/>
    </source>
</evidence>
<evidence type="ECO:0000313" key="5">
    <source>
        <dbReference type="EMBL" id="GAA4620373.1"/>
    </source>
</evidence>
<keyword evidence="2" id="KW-0067">ATP-binding</keyword>
<keyword evidence="1" id="KW-0547">Nucleotide-binding</keyword>
<dbReference type="Pfam" id="PF13191">
    <property type="entry name" value="AAA_16"/>
    <property type="match status" value="1"/>
</dbReference>
<dbReference type="InterPro" id="IPR027417">
    <property type="entry name" value="P-loop_NTPase"/>
</dbReference>
<protein>
    <submittedName>
        <fullName evidence="5">LuxR family transcriptional regulator</fullName>
    </submittedName>
</protein>
<dbReference type="Gene3D" id="1.10.10.10">
    <property type="entry name" value="Winged helix-like DNA-binding domain superfamily/Winged helix DNA-binding domain"/>
    <property type="match status" value="1"/>
</dbReference>
<evidence type="ECO:0000256" key="1">
    <source>
        <dbReference type="ARBA" id="ARBA00022741"/>
    </source>
</evidence>
<comment type="caution">
    <text evidence="5">The sequence shown here is derived from an EMBL/GenBank/DDBJ whole genome shotgun (WGS) entry which is preliminary data.</text>
</comment>
<reference evidence="6" key="1">
    <citation type="journal article" date="2019" name="Int. J. Syst. Evol. Microbiol.">
        <title>The Global Catalogue of Microorganisms (GCM) 10K type strain sequencing project: providing services to taxonomists for standard genome sequencing and annotation.</title>
        <authorList>
            <consortium name="The Broad Institute Genomics Platform"/>
            <consortium name="The Broad Institute Genome Sequencing Center for Infectious Disease"/>
            <person name="Wu L."/>
            <person name="Ma J."/>
        </authorList>
    </citation>
    <scope>NUCLEOTIDE SEQUENCE [LARGE SCALE GENOMIC DNA]</scope>
    <source>
        <strain evidence="6">JCM 17939</strain>
    </source>
</reference>
<dbReference type="PRINTS" id="PR00038">
    <property type="entry name" value="HTHLUXR"/>
</dbReference>
<dbReference type="InterPro" id="IPR041664">
    <property type="entry name" value="AAA_16"/>
</dbReference>
<dbReference type="Pfam" id="PF00196">
    <property type="entry name" value="GerE"/>
    <property type="match status" value="1"/>
</dbReference>
<dbReference type="InterPro" id="IPR016032">
    <property type="entry name" value="Sig_transdc_resp-reg_C-effctor"/>
</dbReference>
<dbReference type="CDD" id="cd06170">
    <property type="entry name" value="LuxR_C_like"/>
    <property type="match status" value="1"/>
</dbReference>
<proteinExistence type="predicted"/>
<gene>
    <name evidence="5" type="ORF">GCM10023196_004100</name>
</gene>
<feature type="domain" description="HTH luxR-type" evidence="4">
    <location>
        <begin position="885"/>
        <end position="950"/>
    </location>
</feature>
<sequence length="959" mass="102298">MAPSSRGESRSRYGRSEVPVAAPGGHREIPGDQPSNIIGRAGALVGRDNEGRRLAQLLDNVRRGRGDLLVLVGEPGIGKTALLNRLCEGASDMLIRRVDGARAEQQLAYAALHRLLGEFIDRADRLADPQRAALRVALGVEAGEPPDALCVGLGTLALLQVLSRERPVLCVLDDQQWLDRASMGVLAFVGRRLDRDRVGVVLASAMVSAEFESLPAVHVAGLSTRHGGQLLDAALVGPLDPAVRRQIVAEAGGNPLALLELPRTVGPLDLAGGYALPGAMPVSPRIDAAYRRQLERLPGRSRRLVELVAADPVGDPLRLWAAAALLGLDRDCLGPDAEDWLVVIDTTVHFAHPVARSAVHRATDPANRRAVHGALAAVTNARLDPDRRAWHRAEAAYGPDEEIARELDRATGLARRRGGLAAVAAFRTRAALLTPDQGYRVRRLIAAAEATHDAGFPEDALDLLEMADELVVGEPEAGRVLRLRGRIALARQHPAEAVGYLVAAAPLIMKHDPAQALEVYLETLSGAVWPVGGPVVTEGAKVVAAVPDDIRVSVPGSAGDAMALTLDGLRTLVVAGFEAAAPALRRALDVLCAHPEPARPTPVTVRPMVSLPLTMWDERAWRRLAHHVVDCARREGALAVLPAGLEALCVHLMWAGDLDASADLVDEAGRVVAVTGRVAGPHTRMLLAAWRGDEAGTLRLGAEIRAANPPESTPVPLADCAEAVLFNATGRFEQAFAAARRVFGSGRAPVSAIVVSELADSAAGSGAVDDLERLDAWLRQRVAAAPGRWVAGIAERVRALLDEDGDAEPHYRSSIDHLSRTASRTEQARTALMFGEWLRLQGRRSEARNVLRDAHGRFRGIGAQAFAERAVRALRAVGDASAVDVTLEHGQLTAQEAQIATMAAEGLTNPEIGARLYISSRTVQYHLRKVFLKLGITSRSQLFPSAGLDRAVRRTGMPP</sequence>
<keyword evidence="6" id="KW-1185">Reference proteome</keyword>
<dbReference type="RefSeq" id="WP_345428715.1">
    <property type="nucleotide sequence ID" value="NZ_BAABHK010000001.1"/>
</dbReference>
<name>A0ABP8U2P9_9ACTN</name>
<dbReference type="PROSITE" id="PS50043">
    <property type="entry name" value="HTH_LUXR_2"/>
    <property type="match status" value="1"/>
</dbReference>
<dbReference type="InterPro" id="IPR036388">
    <property type="entry name" value="WH-like_DNA-bd_sf"/>
</dbReference>
<dbReference type="SUPFAM" id="SSF52540">
    <property type="entry name" value="P-loop containing nucleoside triphosphate hydrolases"/>
    <property type="match status" value="1"/>
</dbReference>
<accession>A0ABP8U2P9</accession>
<evidence type="ECO:0000313" key="6">
    <source>
        <dbReference type="Proteomes" id="UP001501442"/>
    </source>
</evidence>
<dbReference type="PANTHER" id="PTHR16305">
    <property type="entry name" value="TESTICULAR SOLUBLE ADENYLYL CYCLASE"/>
    <property type="match status" value="1"/>
</dbReference>
<dbReference type="EMBL" id="BAABHK010000001">
    <property type="protein sequence ID" value="GAA4620373.1"/>
    <property type="molecule type" value="Genomic_DNA"/>
</dbReference>
<dbReference type="SUPFAM" id="SSF46894">
    <property type="entry name" value="C-terminal effector domain of the bipartite response regulators"/>
    <property type="match status" value="1"/>
</dbReference>
<feature type="region of interest" description="Disordered" evidence="3">
    <location>
        <begin position="1"/>
        <end position="34"/>
    </location>
</feature>
<dbReference type="InterPro" id="IPR000792">
    <property type="entry name" value="Tscrpt_reg_LuxR_C"/>
</dbReference>
<organism evidence="5 6">
    <name type="scientific">Actinoallomurus vinaceus</name>
    <dbReference type="NCBI Taxonomy" id="1080074"/>
    <lineage>
        <taxon>Bacteria</taxon>
        <taxon>Bacillati</taxon>
        <taxon>Actinomycetota</taxon>
        <taxon>Actinomycetes</taxon>
        <taxon>Streptosporangiales</taxon>
        <taxon>Thermomonosporaceae</taxon>
        <taxon>Actinoallomurus</taxon>
    </lineage>
</organism>
<evidence type="ECO:0000256" key="2">
    <source>
        <dbReference type="ARBA" id="ARBA00022840"/>
    </source>
</evidence>
<dbReference type="SMART" id="SM00421">
    <property type="entry name" value="HTH_LUXR"/>
    <property type="match status" value="1"/>
</dbReference>
<dbReference type="PANTHER" id="PTHR16305:SF35">
    <property type="entry name" value="TRANSCRIPTIONAL ACTIVATOR DOMAIN"/>
    <property type="match status" value="1"/>
</dbReference>